<reference evidence="2 3" key="1">
    <citation type="journal article" date="2023" name="Sci. Data">
        <title>Genome assembly of the Korean intertidal mud-creeper Batillaria attramentaria.</title>
        <authorList>
            <person name="Patra A.K."/>
            <person name="Ho P.T."/>
            <person name="Jun S."/>
            <person name="Lee S.J."/>
            <person name="Kim Y."/>
            <person name="Won Y.J."/>
        </authorList>
    </citation>
    <scope>NUCLEOTIDE SEQUENCE [LARGE SCALE GENOMIC DNA]</scope>
    <source>
        <strain evidence="2">Wonlab-2016</strain>
    </source>
</reference>
<evidence type="ECO:0000313" key="3">
    <source>
        <dbReference type="Proteomes" id="UP001519460"/>
    </source>
</evidence>
<feature type="compositionally biased region" description="Polar residues" evidence="1">
    <location>
        <begin position="8"/>
        <end position="30"/>
    </location>
</feature>
<name>A0ABD0KJ34_9CAEN</name>
<evidence type="ECO:0000256" key="1">
    <source>
        <dbReference type="SAM" id="MobiDB-lite"/>
    </source>
</evidence>
<organism evidence="2 3">
    <name type="scientific">Batillaria attramentaria</name>
    <dbReference type="NCBI Taxonomy" id="370345"/>
    <lineage>
        <taxon>Eukaryota</taxon>
        <taxon>Metazoa</taxon>
        <taxon>Spiralia</taxon>
        <taxon>Lophotrochozoa</taxon>
        <taxon>Mollusca</taxon>
        <taxon>Gastropoda</taxon>
        <taxon>Caenogastropoda</taxon>
        <taxon>Sorbeoconcha</taxon>
        <taxon>Cerithioidea</taxon>
        <taxon>Batillariidae</taxon>
        <taxon>Batillaria</taxon>
    </lineage>
</organism>
<gene>
    <name evidence="2" type="ORF">BaRGS_00021618</name>
</gene>
<feature type="region of interest" description="Disordered" evidence="1">
    <location>
        <begin position="1"/>
        <end position="79"/>
    </location>
</feature>
<feature type="compositionally biased region" description="Polar residues" evidence="1">
    <location>
        <begin position="47"/>
        <end position="56"/>
    </location>
</feature>
<accession>A0ABD0KJ34</accession>
<evidence type="ECO:0000313" key="2">
    <source>
        <dbReference type="EMBL" id="KAK7487123.1"/>
    </source>
</evidence>
<comment type="caution">
    <text evidence="2">The sequence shown here is derived from an EMBL/GenBank/DDBJ whole genome shotgun (WGS) entry which is preliminary data.</text>
</comment>
<dbReference type="Proteomes" id="UP001519460">
    <property type="component" value="Unassembled WGS sequence"/>
</dbReference>
<sequence>MRAPDAFNKTTICSGPSRSSTSCGHVQQTGRPPDQAGNVRGDGPSPRVSTYSSPLTRRSKRKGFATGRRIAMPPWLSPGPRALTFVTLTPHLPIKRHCVRGDKN</sequence>
<protein>
    <submittedName>
        <fullName evidence="2">Uncharacterized protein</fullName>
    </submittedName>
</protein>
<keyword evidence="3" id="KW-1185">Reference proteome</keyword>
<dbReference type="AlphaFoldDB" id="A0ABD0KJ34"/>
<dbReference type="EMBL" id="JACVVK020000169">
    <property type="protein sequence ID" value="KAK7487123.1"/>
    <property type="molecule type" value="Genomic_DNA"/>
</dbReference>
<proteinExistence type="predicted"/>